<organism evidence="1 2">
    <name type="scientific">Pleurodeles waltl</name>
    <name type="common">Iberian ribbed newt</name>
    <dbReference type="NCBI Taxonomy" id="8319"/>
    <lineage>
        <taxon>Eukaryota</taxon>
        <taxon>Metazoa</taxon>
        <taxon>Chordata</taxon>
        <taxon>Craniata</taxon>
        <taxon>Vertebrata</taxon>
        <taxon>Euteleostomi</taxon>
        <taxon>Amphibia</taxon>
        <taxon>Batrachia</taxon>
        <taxon>Caudata</taxon>
        <taxon>Salamandroidea</taxon>
        <taxon>Salamandridae</taxon>
        <taxon>Pleurodelinae</taxon>
        <taxon>Pleurodeles</taxon>
    </lineage>
</organism>
<reference evidence="1" key="1">
    <citation type="journal article" date="2022" name="bioRxiv">
        <title>Sequencing and chromosome-scale assembly of the giantPleurodeles waltlgenome.</title>
        <authorList>
            <person name="Brown T."/>
            <person name="Elewa A."/>
            <person name="Iarovenko S."/>
            <person name="Subramanian E."/>
            <person name="Araus A.J."/>
            <person name="Petzold A."/>
            <person name="Susuki M."/>
            <person name="Suzuki K.-i.T."/>
            <person name="Hayashi T."/>
            <person name="Toyoda A."/>
            <person name="Oliveira C."/>
            <person name="Osipova E."/>
            <person name="Leigh N.D."/>
            <person name="Simon A."/>
            <person name="Yun M.H."/>
        </authorList>
    </citation>
    <scope>NUCLEOTIDE SEQUENCE</scope>
    <source>
        <strain evidence="1">20211129_DDA</strain>
        <tissue evidence="1">Liver</tissue>
    </source>
</reference>
<sequence length="68" mass="7536">MPSRGAPMSQHIQRFFVGEGDDGFRALLASPLATRARFRSALPRAPLHALYASHRLQPPIRPIAVCTR</sequence>
<name>A0AAV7T750_PLEWA</name>
<proteinExistence type="predicted"/>
<protein>
    <submittedName>
        <fullName evidence="1">Uncharacterized protein</fullName>
    </submittedName>
</protein>
<evidence type="ECO:0000313" key="2">
    <source>
        <dbReference type="Proteomes" id="UP001066276"/>
    </source>
</evidence>
<dbReference type="EMBL" id="JANPWB010000007">
    <property type="protein sequence ID" value="KAJ1171782.1"/>
    <property type="molecule type" value="Genomic_DNA"/>
</dbReference>
<accession>A0AAV7T750</accession>
<dbReference type="AlphaFoldDB" id="A0AAV7T750"/>
<keyword evidence="2" id="KW-1185">Reference proteome</keyword>
<comment type="caution">
    <text evidence="1">The sequence shown here is derived from an EMBL/GenBank/DDBJ whole genome shotgun (WGS) entry which is preliminary data.</text>
</comment>
<dbReference type="Proteomes" id="UP001066276">
    <property type="component" value="Chromosome 4_1"/>
</dbReference>
<evidence type="ECO:0000313" key="1">
    <source>
        <dbReference type="EMBL" id="KAJ1171782.1"/>
    </source>
</evidence>
<gene>
    <name evidence="1" type="ORF">NDU88_003640</name>
</gene>